<gene>
    <name evidence="1" type="ORF">DD776_02525</name>
</gene>
<accession>A0A1V3B6C8</accession>
<reference evidence="1 2" key="1">
    <citation type="submission" date="2018-04" db="EMBL/GenBank/DDBJ databases">
        <title>Complete genome sequences of Helicobacter pylori.</title>
        <authorList>
            <person name="Palau M."/>
            <person name="Minana-Galbis D."/>
        </authorList>
    </citation>
    <scope>NUCLEOTIDE SEQUENCE [LARGE SCALE GENOMIC DNA]</scope>
    <source>
        <strain evidence="1 2">B126</strain>
    </source>
</reference>
<proteinExistence type="predicted"/>
<protein>
    <submittedName>
        <fullName evidence="1">Uncharacterized protein</fullName>
    </submittedName>
</protein>
<evidence type="ECO:0000313" key="1">
    <source>
        <dbReference type="EMBL" id="RKV60509.1"/>
    </source>
</evidence>
<dbReference type="EMBL" id="QEHH01000008">
    <property type="protein sequence ID" value="RKV60509.1"/>
    <property type="molecule type" value="Genomic_DNA"/>
</dbReference>
<organism evidence="1 2">
    <name type="scientific">Helicobacter pylori</name>
    <name type="common">Campylobacter pylori</name>
    <dbReference type="NCBI Taxonomy" id="210"/>
    <lineage>
        <taxon>Bacteria</taxon>
        <taxon>Pseudomonadati</taxon>
        <taxon>Campylobacterota</taxon>
        <taxon>Epsilonproteobacteria</taxon>
        <taxon>Campylobacterales</taxon>
        <taxon>Helicobacteraceae</taxon>
        <taxon>Helicobacter</taxon>
    </lineage>
</organism>
<sequence>MSFFLSLFLKNLFRMPLKLQGNQGLDLFTFSKCVRTHMPLFKLFLSKKHKCVRTHFLDSNHATP</sequence>
<dbReference type="Proteomes" id="UP000279456">
    <property type="component" value="Unassembled WGS sequence"/>
</dbReference>
<comment type="caution">
    <text evidence="1">The sequence shown here is derived from an EMBL/GenBank/DDBJ whole genome shotgun (WGS) entry which is preliminary data.</text>
</comment>
<name>A0A1V3B6C8_HELPX</name>
<dbReference type="AlphaFoldDB" id="A0A1V3B6C8"/>
<evidence type="ECO:0000313" key="2">
    <source>
        <dbReference type="Proteomes" id="UP000279456"/>
    </source>
</evidence>